<keyword evidence="3" id="KW-1185">Reference proteome</keyword>
<organism evidence="2 3">
    <name type="scientific">Hypothenemus hampei</name>
    <name type="common">Coffee berry borer</name>
    <dbReference type="NCBI Taxonomy" id="57062"/>
    <lineage>
        <taxon>Eukaryota</taxon>
        <taxon>Metazoa</taxon>
        <taxon>Ecdysozoa</taxon>
        <taxon>Arthropoda</taxon>
        <taxon>Hexapoda</taxon>
        <taxon>Insecta</taxon>
        <taxon>Pterygota</taxon>
        <taxon>Neoptera</taxon>
        <taxon>Endopterygota</taxon>
        <taxon>Coleoptera</taxon>
        <taxon>Polyphaga</taxon>
        <taxon>Cucujiformia</taxon>
        <taxon>Curculionidae</taxon>
        <taxon>Scolytinae</taxon>
        <taxon>Hypothenemus</taxon>
    </lineage>
</organism>
<dbReference type="Proteomes" id="UP001566132">
    <property type="component" value="Unassembled WGS sequence"/>
</dbReference>
<protein>
    <submittedName>
        <fullName evidence="2">Uncharacterized protein</fullName>
    </submittedName>
</protein>
<accession>A0ABD1DYL1</accession>
<evidence type="ECO:0000313" key="2">
    <source>
        <dbReference type="EMBL" id="KAL1487491.1"/>
    </source>
</evidence>
<evidence type="ECO:0000256" key="1">
    <source>
        <dbReference type="SAM" id="MobiDB-lite"/>
    </source>
</evidence>
<dbReference type="AlphaFoldDB" id="A0ABD1DYL1"/>
<reference evidence="2 3" key="1">
    <citation type="submission" date="2024-05" db="EMBL/GenBank/DDBJ databases">
        <title>Genetic variation in Jamaican populations of the coffee berry borer (Hypothenemus hampei).</title>
        <authorList>
            <person name="Errbii M."/>
            <person name="Myrie A."/>
        </authorList>
    </citation>
    <scope>NUCLEOTIDE SEQUENCE [LARGE SCALE GENOMIC DNA]</scope>
    <source>
        <strain evidence="2">JA-Hopewell-2020-01-JO</strain>
        <tissue evidence="2">Whole body</tissue>
    </source>
</reference>
<comment type="caution">
    <text evidence="2">The sequence shown here is derived from an EMBL/GenBank/DDBJ whole genome shotgun (WGS) entry which is preliminary data.</text>
</comment>
<sequence>MGRDGKKKEWHLALGEPNSVGTRKGPGGPRRTIPKDQGKDSLWTYRASDGTDPSVGTQRQMVGRRYPTKPIPLFSHGSPPSTAELRHDTSGEGEVWPATYGPTVSVPL</sequence>
<feature type="region of interest" description="Disordered" evidence="1">
    <location>
        <begin position="1"/>
        <end position="108"/>
    </location>
</feature>
<gene>
    <name evidence="2" type="ORF">ABEB36_015838</name>
</gene>
<evidence type="ECO:0000313" key="3">
    <source>
        <dbReference type="Proteomes" id="UP001566132"/>
    </source>
</evidence>
<name>A0ABD1DYL1_HYPHA</name>
<dbReference type="EMBL" id="JBDJPC010000054">
    <property type="protein sequence ID" value="KAL1487491.1"/>
    <property type="molecule type" value="Genomic_DNA"/>
</dbReference>
<feature type="compositionally biased region" description="Basic and acidic residues" evidence="1">
    <location>
        <begin position="1"/>
        <end position="11"/>
    </location>
</feature>
<proteinExistence type="predicted"/>